<evidence type="ECO:0000313" key="2">
    <source>
        <dbReference type="EMBL" id="MFB9555452.1"/>
    </source>
</evidence>
<feature type="region of interest" description="Disordered" evidence="1">
    <location>
        <begin position="118"/>
        <end position="202"/>
    </location>
</feature>
<reference evidence="2 3" key="1">
    <citation type="submission" date="2024-09" db="EMBL/GenBank/DDBJ databases">
        <authorList>
            <person name="Sun Q."/>
            <person name="Mori K."/>
        </authorList>
    </citation>
    <scope>NUCLEOTIDE SEQUENCE [LARGE SCALE GENOMIC DNA]</scope>
    <source>
        <strain evidence="2 3">JCM 4414</strain>
    </source>
</reference>
<dbReference type="EMBL" id="JBHMCT010000009">
    <property type="protein sequence ID" value="MFB9555452.1"/>
    <property type="molecule type" value="Genomic_DNA"/>
</dbReference>
<feature type="compositionally biased region" description="Acidic residues" evidence="1">
    <location>
        <begin position="147"/>
        <end position="167"/>
    </location>
</feature>
<feature type="compositionally biased region" description="Basic and acidic residues" evidence="1">
    <location>
        <begin position="130"/>
        <end position="141"/>
    </location>
</feature>
<dbReference type="RefSeq" id="WP_345486027.1">
    <property type="nucleotide sequence ID" value="NZ_BAAAWU010000001.1"/>
</dbReference>
<sequence length="339" mass="36062">MMYRHIIAPSRGFSQFSHDIIRHPRLNSDAVRLLTWQLSLPASAPESLSRTAERARIGACAFARAKRQLKAEGFVHERRVQGPGGRWTTRQLVTNLPLNAAEAAKLLARLPLPSAGIPAVGEPAAPPTDGHPKKDRVEDTSNRPPEPEPEGEPEPEPEGEPEPEPEGALEGGPEAGPEAQAAPQAPPPPPPPAARSVPSVPDVPDEARALVAALPLLSPALRHIPRGMRDELAGLAADWLSAGHSSADVHAHVLRGLPGDGTPVYRPGGLVRYLLREVPPLRAAPPAGPAQRTGPRLSARLAAARECEGEHVQPMLFRPVADETLCAACTASRRQDSHA</sequence>
<keyword evidence="3" id="KW-1185">Reference proteome</keyword>
<dbReference type="Proteomes" id="UP001589716">
    <property type="component" value="Unassembled WGS sequence"/>
</dbReference>
<evidence type="ECO:0008006" key="4">
    <source>
        <dbReference type="Google" id="ProtNLM"/>
    </source>
</evidence>
<name>A0ABV5QPK8_9ACTN</name>
<gene>
    <name evidence="2" type="ORF">ACFFTP_14810</name>
</gene>
<organism evidence="2 3">
    <name type="scientific">Streptomyces roseoviridis</name>
    <dbReference type="NCBI Taxonomy" id="67361"/>
    <lineage>
        <taxon>Bacteria</taxon>
        <taxon>Bacillati</taxon>
        <taxon>Actinomycetota</taxon>
        <taxon>Actinomycetes</taxon>
        <taxon>Kitasatosporales</taxon>
        <taxon>Streptomycetaceae</taxon>
        <taxon>Streptomyces</taxon>
    </lineage>
</organism>
<feature type="compositionally biased region" description="Pro residues" evidence="1">
    <location>
        <begin position="184"/>
        <end position="193"/>
    </location>
</feature>
<evidence type="ECO:0000256" key="1">
    <source>
        <dbReference type="SAM" id="MobiDB-lite"/>
    </source>
</evidence>
<proteinExistence type="predicted"/>
<accession>A0ABV5QPK8</accession>
<evidence type="ECO:0000313" key="3">
    <source>
        <dbReference type="Proteomes" id="UP001589716"/>
    </source>
</evidence>
<protein>
    <recommendedName>
        <fullName evidence="4">Helix-turn-helix domain-containing protein</fullName>
    </recommendedName>
</protein>
<comment type="caution">
    <text evidence="2">The sequence shown here is derived from an EMBL/GenBank/DDBJ whole genome shotgun (WGS) entry which is preliminary data.</text>
</comment>